<gene>
    <name evidence="3" type="ORF">ACFS5M_05690</name>
</gene>
<keyword evidence="4" id="KW-1185">Reference proteome</keyword>
<name>A0ABW5WKG7_9FLAO</name>
<evidence type="ECO:0000313" key="3">
    <source>
        <dbReference type="EMBL" id="MFD2823152.1"/>
    </source>
</evidence>
<comment type="caution">
    <text evidence="3">The sequence shown here is derived from an EMBL/GenBank/DDBJ whole genome shotgun (WGS) entry which is preliminary data.</text>
</comment>
<dbReference type="PANTHER" id="PTHR12835">
    <property type="entry name" value="BIOTIN PROTEIN LIGASE"/>
    <property type="match status" value="1"/>
</dbReference>
<protein>
    <submittedName>
        <fullName evidence="3">Biotin--[acetyl-CoA-carboxylase] ligase</fullName>
        <ecNumber evidence="3">6.3.4.15</ecNumber>
    </submittedName>
</protein>
<dbReference type="NCBIfam" id="TIGR00121">
    <property type="entry name" value="birA_ligase"/>
    <property type="match status" value="1"/>
</dbReference>
<feature type="domain" description="BPL/LPL catalytic" evidence="2">
    <location>
        <begin position="1"/>
        <end position="177"/>
    </location>
</feature>
<dbReference type="Pfam" id="PF03099">
    <property type="entry name" value="BPL_LplA_LipB"/>
    <property type="match status" value="1"/>
</dbReference>
<evidence type="ECO:0000259" key="2">
    <source>
        <dbReference type="PROSITE" id="PS51733"/>
    </source>
</evidence>
<dbReference type="CDD" id="cd16442">
    <property type="entry name" value="BPL"/>
    <property type="match status" value="1"/>
</dbReference>
<dbReference type="InterPro" id="IPR004143">
    <property type="entry name" value="BPL_LPL_catalytic"/>
</dbReference>
<proteinExistence type="predicted"/>
<dbReference type="InterPro" id="IPR004408">
    <property type="entry name" value="Biotin_CoA_COase_ligase"/>
</dbReference>
<evidence type="ECO:0000256" key="1">
    <source>
        <dbReference type="ARBA" id="ARBA00022598"/>
    </source>
</evidence>
<dbReference type="RefSeq" id="WP_183486677.1">
    <property type="nucleotide sequence ID" value="NZ_JBHUOV010000001.1"/>
</dbReference>
<dbReference type="EMBL" id="JBHUOV010000001">
    <property type="protein sequence ID" value="MFD2823152.1"/>
    <property type="molecule type" value="Genomic_DNA"/>
</dbReference>
<dbReference type="GO" id="GO:0004077">
    <property type="term" value="F:biotin--[biotin carboxyl-carrier protein] ligase activity"/>
    <property type="evidence" value="ECO:0007669"/>
    <property type="project" value="UniProtKB-EC"/>
</dbReference>
<sequence length="243" mass="27904">MRIIKLNATNSTNTYLKQLSGKEVISDYTVVQTQFQTQGRGQMGTKWSANSGENLMFSVFKEVSFLKFDQHFCISMVTALAIIKTLKSFNVPKLSVKWPNDILSEDKKICGVLIENSIKQNKFKDSIIGVGINVNQTHFENLPKASSLRIITGRTFHFDELLIRLIEHLKQYFSLLEAQNFEAIKNEYESYLFRKNKPSTFKDKTGNMFSGFIQSVSETGNLQVRLEDAILKEYDLKEITLLY</sequence>
<dbReference type="Gene3D" id="3.30.930.10">
    <property type="entry name" value="Bira Bifunctional Protein, Domain 2"/>
    <property type="match status" value="1"/>
</dbReference>
<dbReference type="SUPFAM" id="SSF55681">
    <property type="entry name" value="Class II aaRS and biotin synthetases"/>
    <property type="match status" value="1"/>
</dbReference>
<evidence type="ECO:0000313" key="4">
    <source>
        <dbReference type="Proteomes" id="UP001597533"/>
    </source>
</evidence>
<keyword evidence="1 3" id="KW-0436">Ligase</keyword>
<dbReference type="Proteomes" id="UP001597533">
    <property type="component" value="Unassembled WGS sequence"/>
</dbReference>
<dbReference type="PANTHER" id="PTHR12835:SF5">
    <property type="entry name" value="BIOTIN--PROTEIN LIGASE"/>
    <property type="match status" value="1"/>
</dbReference>
<organism evidence="3 4">
    <name type="scientific">Lacinutrix iliipiscaria</name>
    <dbReference type="NCBI Taxonomy" id="1230532"/>
    <lineage>
        <taxon>Bacteria</taxon>
        <taxon>Pseudomonadati</taxon>
        <taxon>Bacteroidota</taxon>
        <taxon>Flavobacteriia</taxon>
        <taxon>Flavobacteriales</taxon>
        <taxon>Flavobacteriaceae</taxon>
        <taxon>Lacinutrix</taxon>
    </lineage>
</organism>
<reference evidence="4" key="1">
    <citation type="journal article" date="2019" name="Int. J. Syst. Evol. Microbiol.">
        <title>The Global Catalogue of Microorganisms (GCM) 10K type strain sequencing project: providing services to taxonomists for standard genome sequencing and annotation.</title>
        <authorList>
            <consortium name="The Broad Institute Genomics Platform"/>
            <consortium name="The Broad Institute Genome Sequencing Center for Infectious Disease"/>
            <person name="Wu L."/>
            <person name="Ma J."/>
        </authorList>
    </citation>
    <scope>NUCLEOTIDE SEQUENCE [LARGE SCALE GENOMIC DNA]</scope>
    <source>
        <strain evidence="4">KCTC 32141</strain>
    </source>
</reference>
<dbReference type="PROSITE" id="PS51733">
    <property type="entry name" value="BPL_LPL_CATALYTIC"/>
    <property type="match status" value="1"/>
</dbReference>
<accession>A0ABW5WKG7</accession>
<dbReference type="InterPro" id="IPR045864">
    <property type="entry name" value="aa-tRNA-synth_II/BPL/LPL"/>
</dbReference>
<dbReference type="EC" id="6.3.4.15" evidence="3"/>